<accession>A0A0F6YMD6</accession>
<dbReference type="KEGG" id="samy:DB32_006277"/>
<evidence type="ECO:0000313" key="5">
    <source>
        <dbReference type="Proteomes" id="UP000034883"/>
    </source>
</evidence>
<dbReference type="AlphaFoldDB" id="A0A0F6YMD6"/>
<dbReference type="SUPFAM" id="SSF48452">
    <property type="entry name" value="TPR-like"/>
    <property type="match status" value="1"/>
</dbReference>
<keyword evidence="5" id="KW-1185">Reference proteome</keyword>
<proteinExistence type="predicted"/>
<feature type="region of interest" description="Disordered" evidence="2">
    <location>
        <begin position="640"/>
        <end position="674"/>
    </location>
</feature>
<feature type="signal peptide" evidence="3">
    <location>
        <begin position="1"/>
        <end position="21"/>
    </location>
</feature>
<evidence type="ECO:0000256" key="1">
    <source>
        <dbReference type="SAM" id="Coils"/>
    </source>
</evidence>
<dbReference type="Pfam" id="PF13174">
    <property type="entry name" value="TPR_6"/>
    <property type="match status" value="1"/>
</dbReference>
<dbReference type="Proteomes" id="UP000034883">
    <property type="component" value="Chromosome"/>
</dbReference>
<feature type="coiled-coil region" evidence="1">
    <location>
        <begin position="468"/>
        <end position="515"/>
    </location>
</feature>
<dbReference type="STRING" id="927083.DB32_006277"/>
<keyword evidence="1" id="KW-0175">Coiled coil</keyword>
<keyword evidence="3" id="KW-0732">Signal</keyword>
<sequence>MRRAVGLALLLALCGGGRAAAQEGTTLADYYRSLADRRLLAAETGSIEALRELVQRGEALVVQERWDEAALVLWEATESPRFADFAETEEMRQAEFMLAGALQEMGALRTAYRVLERILARGPSDPYFGPAYRRAVDVALAGADLAGIVASLEGVGADPLPPDAANELRYLRGRERYDADDLAAADAQLAEVTRRSRFYANAQYLRGVIAARRGALDDAEARFCSIATTPDTDRFTFYVDRRYFEIRDLTWLALGRVAHEGRRAEDAFYYYFQVPNDSERVSEALFEAAWSMYEGGDAETAVDLLDQLGARFPSSPFVDEAALLRGYVHLARCEFDEADRRFVAFAARFEPIRDELDRILASPSRRARIFEELLEIESRPPAPPVPEGQIAPEPEARELLLGLLRVDPTFFRLYAEIRTLDAEAARSASVADQIAAIEARLSGSEAPEAAAARADAPEDEAAALARDLAGARAALRAMTDQLDTMRRAGAARDRLEPLEQELRGLGDRVEQIERSMRQMIAASGGAPTSADAAATDLDGMLRRDRRAAYHLPARAAALRARMIDAANDVAVRSITELRDRLAQSLRRARIGRIDAVMGSKRRIEIQIESLAAGRFPAELQDPLRIQGLLRDDEEYWPFEGEYWEDEYEEDEESESEESESEAEAPPEPESEAAE</sequence>
<dbReference type="Gene3D" id="1.25.40.10">
    <property type="entry name" value="Tetratricopeptide repeat domain"/>
    <property type="match status" value="2"/>
</dbReference>
<name>A0A0F6YMD6_9BACT</name>
<evidence type="ECO:0000256" key="3">
    <source>
        <dbReference type="SAM" id="SignalP"/>
    </source>
</evidence>
<protein>
    <submittedName>
        <fullName evidence="4">Tetratricopeptide repeat domain protein</fullName>
    </submittedName>
</protein>
<gene>
    <name evidence="4" type="ORF">DB32_006277</name>
</gene>
<feature type="chain" id="PRO_5002513034" evidence="3">
    <location>
        <begin position="22"/>
        <end position="674"/>
    </location>
</feature>
<evidence type="ECO:0000256" key="2">
    <source>
        <dbReference type="SAM" id="MobiDB-lite"/>
    </source>
</evidence>
<reference evidence="4 5" key="1">
    <citation type="submission" date="2015-03" db="EMBL/GenBank/DDBJ databases">
        <title>Genome assembly of Sandaracinus amylolyticus DSM 53668.</title>
        <authorList>
            <person name="Sharma G."/>
            <person name="Subramanian S."/>
        </authorList>
    </citation>
    <scope>NUCLEOTIDE SEQUENCE [LARGE SCALE GENOMIC DNA]</scope>
    <source>
        <strain evidence="4 5">DSM 53668</strain>
    </source>
</reference>
<dbReference type="InterPro" id="IPR019734">
    <property type="entry name" value="TPR_rpt"/>
</dbReference>
<dbReference type="RefSeq" id="WP_053236210.1">
    <property type="nucleotide sequence ID" value="NZ_CP011125.1"/>
</dbReference>
<dbReference type="InterPro" id="IPR011990">
    <property type="entry name" value="TPR-like_helical_dom_sf"/>
</dbReference>
<dbReference type="EMBL" id="CP011125">
    <property type="protein sequence ID" value="AKF09128.1"/>
    <property type="molecule type" value="Genomic_DNA"/>
</dbReference>
<organism evidence="4 5">
    <name type="scientific">Sandaracinus amylolyticus</name>
    <dbReference type="NCBI Taxonomy" id="927083"/>
    <lineage>
        <taxon>Bacteria</taxon>
        <taxon>Pseudomonadati</taxon>
        <taxon>Myxococcota</taxon>
        <taxon>Polyangia</taxon>
        <taxon>Polyangiales</taxon>
        <taxon>Sandaracinaceae</taxon>
        <taxon>Sandaracinus</taxon>
    </lineage>
</organism>
<dbReference type="OrthoDB" id="5515373at2"/>
<evidence type="ECO:0000313" key="4">
    <source>
        <dbReference type="EMBL" id="AKF09128.1"/>
    </source>
</evidence>